<dbReference type="HOGENOM" id="CLU_921100_0_0_7"/>
<sequence>MKQITCIFFVISFVLLFIGCGKGPTIDPEQIAYNTSMRIKKTSIEFSGDDDTHINVLEQKCKELHELDACYMAGLYYEKQVKTNSAMLDKAFYYYNLGCFHFYDGGFLKKKLEYKTDGYCCLGQARIFKKKENISTFYQPLAAMQLKRAADYYYSQEDFEQALEYYLATIQKAKLYDANIYYILSQMALKGEGQEVDYKLSKEYYYKYLPKDALKLPNMELLKTLIFSRFENQSDNVHIEERITLNENGTIEEVILTKQSEDEIINQEFIKQSKEKIYHPIPSVYGIKTMIVPVNFVIKFNE</sequence>
<name>I3XWQ6_SULBS</name>
<keyword evidence="2" id="KW-1185">Reference proteome</keyword>
<dbReference type="KEGG" id="sba:Sulba_1083"/>
<evidence type="ECO:0000313" key="2">
    <source>
        <dbReference type="Proteomes" id="UP000006176"/>
    </source>
</evidence>
<evidence type="ECO:0008006" key="3">
    <source>
        <dbReference type="Google" id="ProtNLM"/>
    </source>
</evidence>
<reference evidence="1 2" key="1">
    <citation type="submission" date="2012-06" db="EMBL/GenBank/DDBJ databases">
        <title>Complete sequence of Sulfurospirillum barnesii SES-3.</title>
        <authorList>
            <consortium name="US DOE Joint Genome Institute"/>
            <person name="Lucas S."/>
            <person name="Han J."/>
            <person name="Lapidus A."/>
            <person name="Cheng J.-F."/>
            <person name="Goodwin L."/>
            <person name="Pitluck S."/>
            <person name="Peters L."/>
            <person name="Ovchinnikova G."/>
            <person name="Lu M."/>
            <person name="Detter J.C."/>
            <person name="Han C."/>
            <person name="Tapia R."/>
            <person name="Land M."/>
            <person name="Hauser L."/>
            <person name="Kyrpides N."/>
            <person name="Ivanova N."/>
            <person name="Pagani I."/>
            <person name="Stolz J."/>
            <person name="Arkin A."/>
            <person name="Dehal P."/>
            <person name="Oremland R."/>
            <person name="Saltikov C."/>
            <person name="Basu P."/>
            <person name="Hollibaugh J."/>
            <person name="Newman D."/>
            <person name="Stolyar S."/>
            <person name="Hazen T."/>
            <person name="Woyke T."/>
        </authorList>
    </citation>
    <scope>NUCLEOTIDE SEQUENCE [LARGE SCALE GENOMIC DNA]</scope>
    <source>
        <strain evidence="2">ATCC 700032 / DSM 10660 / SES-3</strain>
    </source>
</reference>
<dbReference type="SUPFAM" id="SSF81901">
    <property type="entry name" value="HCP-like"/>
    <property type="match status" value="1"/>
</dbReference>
<dbReference type="STRING" id="760154.Sulba_1083"/>
<organism evidence="1 2">
    <name type="scientific">Sulfurospirillum barnesii (strain ATCC 700032 / DSM 10660 / SES-3)</name>
    <dbReference type="NCBI Taxonomy" id="760154"/>
    <lineage>
        <taxon>Bacteria</taxon>
        <taxon>Pseudomonadati</taxon>
        <taxon>Campylobacterota</taxon>
        <taxon>Epsilonproteobacteria</taxon>
        <taxon>Campylobacterales</taxon>
        <taxon>Sulfurospirillaceae</taxon>
        <taxon>Sulfurospirillum</taxon>
    </lineage>
</organism>
<dbReference type="EMBL" id="CP003333">
    <property type="protein sequence ID" value="AFL68380.1"/>
    <property type="molecule type" value="Genomic_DNA"/>
</dbReference>
<accession>I3XWQ6</accession>
<gene>
    <name evidence="1" type="ordered locus">Sulba_1083</name>
</gene>
<dbReference type="Proteomes" id="UP000006176">
    <property type="component" value="Chromosome"/>
</dbReference>
<dbReference type="PROSITE" id="PS51257">
    <property type="entry name" value="PROKAR_LIPOPROTEIN"/>
    <property type="match status" value="1"/>
</dbReference>
<dbReference type="AlphaFoldDB" id="I3XWQ6"/>
<dbReference type="RefSeq" id="WP_014769259.1">
    <property type="nucleotide sequence ID" value="NC_018002.1"/>
</dbReference>
<evidence type="ECO:0000313" key="1">
    <source>
        <dbReference type="EMBL" id="AFL68380.1"/>
    </source>
</evidence>
<dbReference type="PATRIC" id="fig|760154.4.peg.1086"/>
<protein>
    <recommendedName>
        <fullName evidence="3">TonB C-terminal domain-containing protein</fullName>
    </recommendedName>
</protein>
<proteinExistence type="predicted"/>
<dbReference type="eggNOG" id="COG0790">
    <property type="taxonomic scope" value="Bacteria"/>
</dbReference>